<dbReference type="EMBL" id="CP053825">
    <property type="protein sequence ID" value="QKF79186.1"/>
    <property type="molecule type" value="Genomic_DNA"/>
</dbReference>
<organism evidence="1 2">
    <name type="scientific">Campylobacter armoricus</name>
    <dbReference type="NCBI Taxonomy" id="2505970"/>
    <lineage>
        <taxon>Bacteria</taxon>
        <taxon>Pseudomonadati</taxon>
        <taxon>Campylobacterota</taxon>
        <taxon>Epsilonproteobacteria</taxon>
        <taxon>Campylobacterales</taxon>
        <taxon>Campylobacteraceae</taxon>
        <taxon>Campylobacter</taxon>
    </lineage>
</organism>
<sequence>MKKIILLLFFQTFIFANFLPRCDDPKIITLLDQQLKDFYISHYDEMFNMAIKEKLNQNDFETATFFEKSKIETFDEIKNFNFDFQNFKFIINSNNFPNTRFCSVKTSSPFLSSPTLPADINTLQYIKIEGIYSITQLESEIYIAIITGFAIDVFYDSLEEHKKILKEIVAKDFK</sequence>
<dbReference type="KEGG" id="carm:CARM_0229"/>
<evidence type="ECO:0000313" key="1">
    <source>
        <dbReference type="EMBL" id="QKF79186.1"/>
    </source>
</evidence>
<dbReference type="AlphaFoldDB" id="A0A7L5HVX4"/>
<dbReference type="GeneID" id="56585961"/>
<reference evidence="1 2" key="1">
    <citation type="submission" date="2020-05" db="EMBL/GenBank/DDBJ databases">
        <title>Complete genome sequencing of Campylobacter and Arcobacter type strains.</title>
        <authorList>
            <person name="Miller W.G."/>
            <person name="Yee E."/>
        </authorList>
    </citation>
    <scope>NUCLEOTIDE SEQUENCE [LARGE SCALE GENOMIC DNA]</scope>
    <source>
        <strain evidence="1 2">CCUG 73571</strain>
    </source>
</reference>
<keyword evidence="2" id="KW-1185">Reference proteome</keyword>
<dbReference type="RefSeq" id="WP_139424330.1">
    <property type="nucleotide sequence ID" value="NZ_CBCSFY010000015.1"/>
</dbReference>
<proteinExistence type="predicted"/>
<evidence type="ECO:0000313" key="2">
    <source>
        <dbReference type="Proteomes" id="UP000509246"/>
    </source>
</evidence>
<accession>A0A7L5HVX4</accession>
<dbReference type="Proteomes" id="UP000509246">
    <property type="component" value="Chromosome"/>
</dbReference>
<protein>
    <submittedName>
        <fullName evidence="1">Uncharacterized protein</fullName>
    </submittedName>
</protein>
<name>A0A7L5HVX4_9BACT</name>
<gene>
    <name evidence="1" type="ORF">CARM_0229</name>
</gene>